<feature type="region of interest" description="Disordered" evidence="3">
    <location>
        <begin position="386"/>
        <end position="451"/>
    </location>
</feature>
<evidence type="ECO:0000256" key="1">
    <source>
        <dbReference type="ARBA" id="ARBA00022443"/>
    </source>
</evidence>
<dbReference type="GO" id="GO:1901184">
    <property type="term" value="P:regulation of ERBB signaling pathway"/>
    <property type="evidence" value="ECO:0007669"/>
    <property type="project" value="TreeGrafter"/>
</dbReference>
<feature type="domain" description="SH3" evidence="4">
    <location>
        <begin position="176"/>
        <end position="240"/>
    </location>
</feature>
<name>G7P8M8_MACFA</name>
<feature type="domain" description="SH3" evidence="4">
    <location>
        <begin position="268"/>
        <end position="331"/>
    </location>
</feature>
<accession>G7P8M8</accession>
<dbReference type="Gene3D" id="1.25.40.10">
    <property type="entry name" value="Tetratricopeptide repeat domain"/>
    <property type="match status" value="2"/>
</dbReference>
<dbReference type="PANTHER" id="PTHR22647:SF2">
    <property type="entry name" value="SH3 DOMAIN AND TETRATRICOPEPTIDE REPEAT-CONTAINING PROTEIN 2"/>
    <property type="match status" value="1"/>
</dbReference>
<protein>
    <recommendedName>
        <fullName evidence="4">SH3 domain-containing protein</fullName>
    </recommendedName>
</protein>
<evidence type="ECO:0000256" key="2">
    <source>
        <dbReference type="PROSITE-ProRule" id="PRU00192"/>
    </source>
</evidence>
<dbReference type="InterPro" id="IPR011990">
    <property type="entry name" value="TPR-like_helical_dom_sf"/>
</dbReference>
<reference evidence="5" key="1">
    <citation type="journal article" date="2011" name="Nat. Biotechnol.">
        <title>Genome sequencing and comparison of two nonhuman primate animal models, the cynomolgus and Chinese rhesus macaques.</title>
        <authorList>
            <person name="Yan G."/>
            <person name="Zhang G."/>
            <person name="Fang X."/>
            <person name="Zhang Y."/>
            <person name="Li C."/>
            <person name="Ling F."/>
            <person name="Cooper D.N."/>
            <person name="Li Q."/>
            <person name="Li Y."/>
            <person name="van Gool A.J."/>
            <person name="Du H."/>
            <person name="Chen J."/>
            <person name="Chen R."/>
            <person name="Zhang P."/>
            <person name="Huang Z."/>
            <person name="Thompson J.R."/>
            <person name="Meng Y."/>
            <person name="Bai Y."/>
            <person name="Wang J."/>
            <person name="Zhuo M."/>
            <person name="Wang T."/>
            <person name="Huang Y."/>
            <person name="Wei L."/>
            <person name="Li J."/>
            <person name="Wang Z."/>
            <person name="Hu H."/>
            <person name="Yang P."/>
            <person name="Le L."/>
            <person name="Stenson P.D."/>
            <person name="Li B."/>
            <person name="Liu X."/>
            <person name="Ball E.V."/>
            <person name="An N."/>
            <person name="Huang Q."/>
            <person name="Zhang Y."/>
            <person name="Fan W."/>
            <person name="Zhang X."/>
            <person name="Li Y."/>
            <person name="Wang W."/>
            <person name="Katze M.G."/>
            <person name="Su B."/>
            <person name="Nielsen R."/>
            <person name="Yang H."/>
            <person name="Wang J."/>
            <person name="Wang X."/>
            <person name="Wang J."/>
        </authorList>
    </citation>
    <scope>NUCLEOTIDE SEQUENCE [LARGE SCALE GENOMIC DNA]</scope>
    <source>
        <strain evidence="5">CE-4</strain>
    </source>
</reference>
<feature type="compositionally biased region" description="Polar residues" evidence="3">
    <location>
        <begin position="386"/>
        <end position="395"/>
    </location>
</feature>
<organism>
    <name type="scientific">Macaca fascicularis</name>
    <name type="common">Crab-eating macaque</name>
    <name type="synonym">Cynomolgus monkey</name>
    <dbReference type="NCBI Taxonomy" id="9541"/>
    <lineage>
        <taxon>Eukaryota</taxon>
        <taxon>Metazoa</taxon>
        <taxon>Chordata</taxon>
        <taxon>Craniata</taxon>
        <taxon>Vertebrata</taxon>
        <taxon>Euteleostomi</taxon>
        <taxon>Mammalia</taxon>
        <taxon>Eutheria</taxon>
        <taxon>Euarchontoglires</taxon>
        <taxon>Primates</taxon>
        <taxon>Haplorrhini</taxon>
        <taxon>Catarrhini</taxon>
        <taxon>Cercopithecidae</taxon>
        <taxon>Cercopithecinae</taxon>
        <taxon>Macaca</taxon>
    </lineage>
</organism>
<dbReference type="AlphaFoldDB" id="G7P8M8"/>
<proteinExistence type="predicted"/>
<dbReference type="InterPro" id="IPR019734">
    <property type="entry name" value="TPR_rpt"/>
</dbReference>
<sequence length="1106" mass="124390">MGGCFCIPRERSLTRGPGKETPSRDPTISSECIASSEYKEKCFLPQNMNPDLTLSFCVKSRSRRCVNGPLQEAARRRLWALENEDQEVRMLFKDLSARLVSIQSQRSQFLITFKTMEEIWKFSTYLNLGYVSVCLEHLLFDHKYWLNCILVEDTEIQVSVDDKHLETIYLGLLIQEGHFFCRALCSVTPPAEKEGECLTLCKNELISVKMAEAGSELEGVSLVTGQRGLVLVSALEPLPLPFHQWFLKNYPGSCGLSRKRDWTGSYQIGRGRCKAMKSYEPEEKDELSFYQGESIEIIGFVIPGLQWFIGKSTSSGQVGFVPTRNIDPDSYSPMSRNFAFFSDEERCSLLALGSDKQTECCSFLHTLARTDITSVYRLSGFESIQNPPNDLSASQPEGFKEVRPGRAWEEHQAVGSRQSSSSEDSSLEEELLSATSDSYHLPEPDDLDDPELLMDLSTDQEEEAENFTPILAFLEPLQLLSGHPPASEAVAGVLSFLYDKKYLPHLAVASIQQHGIQSAQGMSLPIWQVHLVLQNTTKLLGVPSPGWGEVSALACPMLRQALAACEELADRSTQRALCLILSKVYLQHRSPDGAIHYLSQALVLGQLLGEQESFESSLCLAWAYLLASQAKKALDVLEPLLGSLKETESLTQRGVVYNLLGLALQGEGRVNRAAKSYLRALNRAQEVGDVRNQAVAMANLGHLSLKSWAQHPARNYLLQTVRLYCELQASKETDMELVQVFLWLAQVLVSGHQLTHGLLCYETALLFGLRHRHLKSQLQATKSLCHFYSSVSPNPEACITYHEHWLALAQQLRDREMEGRLLESLGQLYRNLNTARSLRRSLTCIKESLRIFIDLGERDKAAEAWLGAGRLHYLMQEDELVELYLQAAIQTALKSEEPLLALKLYEEAGDVFFNGTRHRHHAVEYYRAGAVPLARRLKAVRTELRIFNKLTELQISLDGYEKALEFATLAARLSTVTGDRRQELVAFHRLATVYYSLHMYEMAEDCYLKTLSLCPPWLQSPKEALYYAKVYYRLGRLTFCQLKDAHDATEYFLLALAAAVLLGDDELQDTIRSRLDNICQSPLWHSSPSGCSSERARWLSGGGLAL</sequence>
<feature type="compositionally biased region" description="Basic and acidic residues" evidence="3">
    <location>
        <begin position="398"/>
        <end position="412"/>
    </location>
</feature>
<dbReference type="eggNOG" id="ENOG502R9YA">
    <property type="taxonomic scope" value="Eukaryota"/>
</dbReference>
<dbReference type="InterPro" id="IPR042772">
    <property type="entry name" value="SH3TC1/SH3TC2"/>
</dbReference>
<dbReference type="CDD" id="cd11885">
    <property type="entry name" value="SH3_SH3TC"/>
    <property type="match status" value="1"/>
</dbReference>
<dbReference type="SUPFAM" id="SSF48452">
    <property type="entry name" value="TPR-like"/>
    <property type="match status" value="2"/>
</dbReference>
<keyword evidence="1 2" id="KW-0728">SH3 domain</keyword>
<dbReference type="Gene3D" id="2.30.30.40">
    <property type="entry name" value="SH3 Domains"/>
    <property type="match status" value="1"/>
</dbReference>
<dbReference type="PROSITE" id="PS50002">
    <property type="entry name" value="SH3"/>
    <property type="match status" value="2"/>
</dbReference>
<dbReference type="Pfam" id="PF00018">
    <property type="entry name" value="SH3_1"/>
    <property type="match status" value="1"/>
</dbReference>
<dbReference type="EMBL" id="CM001281">
    <property type="protein sequence ID" value="EHH54649.1"/>
    <property type="molecule type" value="Genomic_DNA"/>
</dbReference>
<dbReference type="SUPFAM" id="SSF50044">
    <property type="entry name" value="SH3-domain"/>
    <property type="match status" value="1"/>
</dbReference>
<dbReference type="InterPro" id="IPR001452">
    <property type="entry name" value="SH3_domain"/>
</dbReference>
<gene>
    <name evidence="5" type="ORF">EGM_15529</name>
</gene>
<evidence type="ECO:0000256" key="3">
    <source>
        <dbReference type="SAM" id="MobiDB-lite"/>
    </source>
</evidence>
<dbReference type="PANTHER" id="PTHR22647">
    <property type="entry name" value="SH3 DOMAIN AND TETRATRICOPEPTIDE REPEATS CONTAINING PROTEIN"/>
    <property type="match status" value="1"/>
</dbReference>
<dbReference type="SMART" id="SM00326">
    <property type="entry name" value="SH3"/>
    <property type="match status" value="1"/>
</dbReference>
<dbReference type="SMART" id="SM00028">
    <property type="entry name" value="TPR"/>
    <property type="match status" value="3"/>
</dbReference>
<dbReference type="GO" id="GO:0033157">
    <property type="term" value="P:regulation of intracellular protein transport"/>
    <property type="evidence" value="ECO:0007669"/>
    <property type="project" value="TreeGrafter"/>
</dbReference>
<evidence type="ECO:0000313" key="5">
    <source>
        <dbReference type="EMBL" id="EHH54649.1"/>
    </source>
</evidence>
<dbReference type="InterPro" id="IPR036028">
    <property type="entry name" value="SH3-like_dom_sf"/>
</dbReference>
<dbReference type="Proteomes" id="UP000009130">
    <property type="component" value="Chromosome 6"/>
</dbReference>
<evidence type="ECO:0000259" key="4">
    <source>
        <dbReference type="PROSITE" id="PS50002"/>
    </source>
</evidence>